<gene>
    <name evidence="6" type="ORF">A7K98_09545</name>
    <name evidence="7" type="ORF">A7K99_09545</name>
</gene>
<dbReference type="AlphaFoldDB" id="A0A1Y0LIX1"/>
<keyword evidence="1" id="KW-0805">Transcription regulation</keyword>
<reference evidence="8 9" key="1">
    <citation type="submission" date="2016-05" db="EMBL/GenBank/DDBJ databases">
        <title>Complete genome sequence of two 2,5-diketo-D-glunonic acid producing strain Tatumella citrea.</title>
        <authorList>
            <person name="Duan C."/>
            <person name="Yang J."/>
            <person name="Yang S."/>
        </authorList>
    </citation>
    <scope>NUCLEOTIDE SEQUENCE [LARGE SCALE GENOMIC DNA]</scope>
    <source>
        <strain evidence="7 8">ATCC 39140</strain>
        <strain evidence="6 9">DSM 13699</strain>
    </source>
</reference>
<dbReference type="InterPro" id="IPR050204">
    <property type="entry name" value="AraC_XylS_family_regulators"/>
</dbReference>
<proteinExistence type="predicted"/>
<keyword evidence="2" id="KW-0238">DNA-binding</keyword>
<dbReference type="Pfam" id="PF12833">
    <property type="entry name" value="HTH_18"/>
    <property type="match status" value="1"/>
</dbReference>
<dbReference type="KEGG" id="tci:A7K98_09545"/>
<name>A0A1Y0LIX1_TATCI</name>
<dbReference type="InterPro" id="IPR018062">
    <property type="entry name" value="HTH_AraC-typ_CS"/>
</dbReference>
<dbReference type="InterPro" id="IPR009057">
    <property type="entry name" value="Homeodomain-like_sf"/>
</dbReference>
<dbReference type="EMBL" id="CP015579">
    <property type="protein sequence ID" value="ARU93998.1"/>
    <property type="molecule type" value="Genomic_DNA"/>
</dbReference>
<protein>
    <recommendedName>
        <fullName evidence="5">HTH araC/xylS-type domain-containing protein</fullName>
    </recommendedName>
</protein>
<evidence type="ECO:0000313" key="6">
    <source>
        <dbReference type="EMBL" id="ARU93998.1"/>
    </source>
</evidence>
<dbReference type="Proteomes" id="UP000195729">
    <property type="component" value="Chromosome"/>
</dbReference>
<evidence type="ECO:0000259" key="5">
    <source>
        <dbReference type="PROSITE" id="PS01124"/>
    </source>
</evidence>
<evidence type="ECO:0000256" key="1">
    <source>
        <dbReference type="ARBA" id="ARBA00023015"/>
    </source>
</evidence>
<dbReference type="PRINTS" id="PR00032">
    <property type="entry name" value="HTHARAC"/>
</dbReference>
<feature type="domain" description="HTH araC/xylS-type" evidence="5">
    <location>
        <begin position="198"/>
        <end position="299"/>
    </location>
</feature>
<accession>A0A1Y0LIX1</accession>
<sequence length="317" mass="35956">MQENQLTQFLANAYGLQLTGDPQETAPDAFHKLQFTQTPAGIFSQIEAFRPTLGPSQNHPHKEQLIFKLVTRGNIRIRNASGEYWLPDGSLSLLTQQRNFEESFISPTSLLVIGCDSALCQRVLPLLRKSGGHSTTPEPQDFIWLQSLIRQYLSNHQFLSPGLSAISSQSIITTLCEMLLNGPQKNTNPQLARQRTISEIREFISDNLHDPALDGEMIAAHMRLSVNYMNRLLHSEQLSLMKWVWQLRLEEARRLLNSPAMQHLQLAEIAWNCGFASQSHFSHAFKKHFGISPKQMRTDGPQLSQLTQGHRPDRTLV</sequence>
<dbReference type="GO" id="GO:0043565">
    <property type="term" value="F:sequence-specific DNA binding"/>
    <property type="evidence" value="ECO:0007669"/>
    <property type="project" value="InterPro"/>
</dbReference>
<feature type="region of interest" description="Disordered" evidence="4">
    <location>
        <begin position="294"/>
        <end position="317"/>
    </location>
</feature>
<evidence type="ECO:0000313" key="8">
    <source>
        <dbReference type="Proteomes" id="UP000195729"/>
    </source>
</evidence>
<dbReference type="SUPFAM" id="SSF46689">
    <property type="entry name" value="Homeodomain-like"/>
    <property type="match status" value="1"/>
</dbReference>
<dbReference type="PROSITE" id="PS01124">
    <property type="entry name" value="HTH_ARAC_FAMILY_2"/>
    <property type="match status" value="1"/>
</dbReference>
<dbReference type="RefSeq" id="WP_087488362.1">
    <property type="nucleotide sequence ID" value="NZ_CP015579.1"/>
</dbReference>
<evidence type="ECO:0000256" key="2">
    <source>
        <dbReference type="ARBA" id="ARBA00023125"/>
    </source>
</evidence>
<evidence type="ECO:0000313" key="9">
    <source>
        <dbReference type="Proteomes" id="UP000195814"/>
    </source>
</evidence>
<dbReference type="EMBL" id="CP015581">
    <property type="protein sequence ID" value="ARU98036.1"/>
    <property type="molecule type" value="Genomic_DNA"/>
</dbReference>
<evidence type="ECO:0000256" key="4">
    <source>
        <dbReference type="SAM" id="MobiDB-lite"/>
    </source>
</evidence>
<dbReference type="PANTHER" id="PTHR46796:SF6">
    <property type="entry name" value="ARAC SUBFAMILY"/>
    <property type="match status" value="1"/>
</dbReference>
<evidence type="ECO:0000313" key="7">
    <source>
        <dbReference type="EMBL" id="ARU98036.1"/>
    </source>
</evidence>
<dbReference type="OrthoDB" id="5740883at2"/>
<dbReference type="Proteomes" id="UP000195814">
    <property type="component" value="Chromosome"/>
</dbReference>
<dbReference type="GO" id="GO:0003700">
    <property type="term" value="F:DNA-binding transcription factor activity"/>
    <property type="evidence" value="ECO:0007669"/>
    <property type="project" value="InterPro"/>
</dbReference>
<dbReference type="PROSITE" id="PS00041">
    <property type="entry name" value="HTH_ARAC_FAMILY_1"/>
    <property type="match status" value="1"/>
</dbReference>
<dbReference type="InterPro" id="IPR018060">
    <property type="entry name" value="HTH_AraC"/>
</dbReference>
<evidence type="ECO:0000256" key="3">
    <source>
        <dbReference type="ARBA" id="ARBA00023163"/>
    </source>
</evidence>
<keyword evidence="3" id="KW-0804">Transcription</keyword>
<keyword evidence="8" id="KW-1185">Reference proteome</keyword>
<dbReference type="PANTHER" id="PTHR46796">
    <property type="entry name" value="HTH-TYPE TRANSCRIPTIONAL ACTIVATOR RHAS-RELATED"/>
    <property type="match status" value="1"/>
</dbReference>
<dbReference type="Gene3D" id="1.10.10.60">
    <property type="entry name" value="Homeodomain-like"/>
    <property type="match status" value="1"/>
</dbReference>
<organism evidence="6 9">
    <name type="scientific">Tatumella citrea</name>
    <name type="common">Pantoea citrea</name>
    <dbReference type="NCBI Taxonomy" id="53336"/>
    <lineage>
        <taxon>Bacteria</taxon>
        <taxon>Pseudomonadati</taxon>
        <taxon>Pseudomonadota</taxon>
        <taxon>Gammaproteobacteria</taxon>
        <taxon>Enterobacterales</taxon>
        <taxon>Erwiniaceae</taxon>
        <taxon>Tatumella</taxon>
    </lineage>
</organism>
<dbReference type="SMART" id="SM00342">
    <property type="entry name" value="HTH_ARAC"/>
    <property type="match status" value="1"/>
</dbReference>
<dbReference type="InterPro" id="IPR020449">
    <property type="entry name" value="Tscrpt_reg_AraC-type_HTH"/>
</dbReference>